<evidence type="ECO:0000256" key="1">
    <source>
        <dbReference type="ARBA" id="ARBA00004196"/>
    </source>
</evidence>
<evidence type="ECO:0000256" key="6">
    <source>
        <dbReference type="ARBA" id="ARBA00023136"/>
    </source>
</evidence>
<dbReference type="Proteomes" id="UP001470230">
    <property type="component" value="Unassembled WGS sequence"/>
</dbReference>
<evidence type="ECO:0000313" key="10">
    <source>
        <dbReference type="Proteomes" id="UP001470230"/>
    </source>
</evidence>
<keyword evidence="7" id="KW-0998">Cell outer membrane</keyword>
<keyword evidence="8" id="KW-0812">Transmembrane</keyword>
<reference evidence="9 10" key="1">
    <citation type="submission" date="2024-04" db="EMBL/GenBank/DDBJ databases">
        <title>Tritrichomonas musculus Genome.</title>
        <authorList>
            <person name="Alves-Ferreira E."/>
            <person name="Grigg M."/>
            <person name="Lorenzi H."/>
            <person name="Galac M."/>
        </authorList>
    </citation>
    <scope>NUCLEOTIDE SEQUENCE [LARGE SCALE GENOMIC DNA]</scope>
    <source>
        <strain evidence="9 10">EAF2021</strain>
    </source>
</reference>
<evidence type="ECO:0000256" key="5">
    <source>
        <dbReference type="ARBA" id="ARBA00022729"/>
    </source>
</evidence>
<dbReference type="NCBIfam" id="TIGR01376">
    <property type="entry name" value="POMP_repeat"/>
    <property type="match status" value="1"/>
</dbReference>
<keyword evidence="5" id="KW-0732">Signal</keyword>
<evidence type="ECO:0000256" key="3">
    <source>
        <dbReference type="ARBA" id="ARBA00004613"/>
    </source>
</evidence>
<accession>A0ABR2L4D4</accession>
<comment type="caution">
    <text evidence="9">The sequence shown here is derived from an EMBL/GenBank/DDBJ whole genome shotgun (WGS) entry which is preliminary data.</text>
</comment>
<dbReference type="Pfam" id="PF02415">
    <property type="entry name" value="Chlam_PMP"/>
    <property type="match status" value="5"/>
</dbReference>
<dbReference type="InterPro" id="IPR011050">
    <property type="entry name" value="Pectin_lyase_fold/virulence"/>
</dbReference>
<dbReference type="SMART" id="SM00710">
    <property type="entry name" value="PbH1"/>
    <property type="match status" value="18"/>
</dbReference>
<keyword evidence="8" id="KW-1133">Transmembrane helix</keyword>
<name>A0ABR2L4D4_9EUKA</name>
<dbReference type="InterPro" id="IPR003368">
    <property type="entry name" value="POMP_repeat"/>
</dbReference>
<proteinExistence type="predicted"/>
<feature type="transmembrane region" description="Helical" evidence="8">
    <location>
        <begin position="1740"/>
        <end position="1762"/>
    </location>
</feature>
<evidence type="ECO:0008006" key="11">
    <source>
        <dbReference type="Google" id="ProtNLM"/>
    </source>
</evidence>
<dbReference type="SUPFAM" id="SSF51126">
    <property type="entry name" value="Pectin lyase-like"/>
    <property type="match status" value="6"/>
</dbReference>
<dbReference type="InterPro" id="IPR006626">
    <property type="entry name" value="PbH1"/>
</dbReference>
<protein>
    <recommendedName>
        <fullName evidence="11">Polymorphic outer membrane protein</fullName>
    </recommendedName>
</protein>
<dbReference type="PANTHER" id="PTHR11319:SF35">
    <property type="entry name" value="OUTER MEMBRANE PROTEIN PMPC-RELATED"/>
    <property type="match status" value="1"/>
</dbReference>
<keyword evidence="10" id="KW-1185">Reference proteome</keyword>
<dbReference type="PANTHER" id="PTHR11319">
    <property type="entry name" value="G PROTEIN-COUPLED RECEPTOR-RELATED"/>
    <property type="match status" value="1"/>
</dbReference>
<evidence type="ECO:0000256" key="8">
    <source>
        <dbReference type="SAM" id="Phobius"/>
    </source>
</evidence>
<comment type="subcellular location">
    <subcellularLocation>
        <location evidence="1">Cell envelope</location>
    </subcellularLocation>
    <subcellularLocation>
        <location evidence="2">Cell outer membrane</location>
    </subcellularLocation>
    <subcellularLocation>
        <location evidence="3">Secreted</location>
    </subcellularLocation>
</comment>
<keyword evidence="6 8" id="KW-0472">Membrane</keyword>
<gene>
    <name evidence="9" type="ORF">M9Y10_000133</name>
</gene>
<keyword evidence="4" id="KW-0964">Secreted</keyword>
<evidence type="ECO:0000256" key="4">
    <source>
        <dbReference type="ARBA" id="ARBA00022525"/>
    </source>
</evidence>
<evidence type="ECO:0000256" key="2">
    <source>
        <dbReference type="ARBA" id="ARBA00004442"/>
    </source>
</evidence>
<organism evidence="9 10">
    <name type="scientific">Tritrichomonas musculus</name>
    <dbReference type="NCBI Taxonomy" id="1915356"/>
    <lineage>
        <taxon>Eukaryota</taxon>
        <taxon>Metamonada</taxon>
        <taxon>Parabasalia</taxon>
        <taxon>Tritrichomonadida</taxon>
        <taxon>Tritrichomonadidae</taxon>
        <taxon>Tritrichomonas</taxon>
    </lineage>
</organism>
<sequence length="1788" mass="195159">MIFAILLLTQQAFGLKNTKELNLITERREYSSETSTVIIENSLFQDINSTGLQGGALSIENSSVTIKGCQFHSCLSKNGGAINIELKEKKLRHEITIQDTEFKSCAATKDGGAILIKNQADNKTITISNCVFSENSANNGGAIHIRNKYLLTIEGCTFDNNVARIKGASLFAIFGSQNGNGSNDIFVLRGNTFTFEAKENQTNVYIINAKVSSPSTASPTLQIGGCTFSSESSVTIFKHLEIDEDLGITNTAFANIIFDSCNCVKQERNTFDVPSKYLNNTQFGCKSIETCSSNVQPPNPDTPDEGSNNRIPNDHTYTVIDIANTTFHNLIAEKENGGAICIGSNKVNLSLTKCIFQGCSSLIDGGAISVTYATIKNQTFVGRIYNCQFNVNTAKGRGGAVYVYTTQPRIYTFTFEKCTFKGNKAKTGGGVCAIVRDLFTLSGCTFNDNQANESGSSIYLKPGWDAQKDKNNTIVVEKNVFQFSPSETNRFNVRIETNKGNSSNVILTFKSNKFIAHNPIDEYKHIQILTSPQPYQDVIFAGCNCVKQGPETAEFAKSVYPITNFSFGCNTEGSCLPEDPWELPPEQTTPDPDGFIPHNRIDDEGKDINLEAYKFTKLDAGDDIHGGGAIKINKNKASCILTNCTFTSCHGKSGGALYVNFADSSVLSFIVKASRFNKCQADTHGGAIFLSTSKPKTFEVDISSCTFISNKAGKNGGALYLIAVDKTAIESCTFENNEASIGSSIWLRVGFNQQNHTDLKVSLSDNIFKFSPNVNSTNVYIENSKINKTKNSLNAVLSLGLCRFISTTNDVNKFKHLNIASLGDGFQTISFPDCVCVADDESTVSIPDGYKQLGFTYDCHSYDTCAADNEGYKYHGRIEDEKRNESIILDEYKFKNLVNDVDKGGAITINKQRKSLTISKCKFDSCRASMGGAVFILYAGTAENYTCSVTNTIFIDNEAASNGGAFYCEITQSNRHSVTVSNCTFTANKAGKNGGALYAMARDRFTLQRCTFTQNTGQKGEGSSVWLRVGYNEKYFANKAVVLENKFTFTPGNKKSVNVHIETFPLNDGETPNANLEFGNNEFIVESTAIIGYLNLEINPLYSAFDSITFSGCNCIHDLEETVFIPYPYSLNAFNFNCKGSSSCKPSQPKPSPVPDNEGYTPSERIQLKELPSIRLTKTKFTGIECNLTGGALSLNKINFTITDCKFVSCKCTALLNGNNDGGGAIFIQYSTKTYFYGSLVSCQFTNCETTSQGGALNIKINQAKYHTVNIEGCTFTNNKAANYGGAIYSIARDRLTIQHSTFTNNEALNGSSLWIQVGWHEGTDLDDELVLFNNKFVFKPSETNPINVYIQSNTLKNANIVPNANLFIGLCSFEGEKINGANHKHLVIAEQGAFQSVTFTDCNCLQGESNTVTITTTVETNTDNLKFDCSNMDKCTGGDGEQPPVTDECQTYPARQEIFGQTNSFVKSCFYNMKSTRDGGAARIVNANLTLNECRFINCSSDKSGGALYVDFLVDNCLLTTDKCKFENCQAELQGGAYYFSNAFPTLTSITNCVFTSNNAQLDGGALYYSPCEKSTLSSCLFVDNKCSAKQTIHGSAVYILVENLNAKSGKARLNAEDEPIDTDAVIISGNKIRSQPVSSTQQMYINVKKSGNVRIHANSFSFNGANVTTASSKYIQVASDDGASIEIVDKLCVDHDGSKNLITGADFEVDYNCHKADQDHDDEFAPVPTRGKKSNTGMIIGIVIAVVVVIVIVVVVVILVKKKSSGDRRNRTEINSDGLVDDDGNL</sequence>
<dbReference type="EMBL" id="JAPFFF010000001">
    <property type="protein sequence ID" value="KAK8897903.1"/>
    <property type="molecule type" value="Genomic_DNA"/>
</dbReference>
<evidence type="ECO:0000256" key="7">
    <source>
        <dbReference type="ARBA" id="ARBA00023237"/>
    </source>
</evidence>
<evidence type="ECO:0000313" key="9">
    <source>
        <dbReference type="EMBL" id="KAK8897903.1"/>
    </source>
</evidence>